<name>A0A2T9YR81_9FUNG</name>
<evidence type="ECO:0000313" key="4">
    <source>
        <dbReference type="Proteomes" id="UP000245699"/>
    </source>
</evidence>
<dbReference type="Pfam" id="PF04046">
    <property type="entry name" value="PSP"/>
    <property type="match status" value="1"/>
</dbReference>
<dbReference type="Pfam" id="PF04037">
    <property type="entry name" value="DUF382"/>
    <property type="match status" value="1"/>
</dbReference>
<feature type="compositionally biased region" description="Basic residues" evidence="1">
    <location>
        <begin position="32"/>
        <end position="50"/>
    </location>
</feature>
<sequence>MAASEKPLLKESKESVTNLSNKTNSVDEKPINNKKNKDKKVRNRRKKKQNKRVEPRKQFEKVNNDDLKVEIEYVPEQIDFSFDPNLAEFADIFKEFQVAGQEDGQDDLMKDKADKSDSELEESEEEEISKKDKRAQRMSVAQLKQLVEAPEVVEWEDVASHDPLLLVSLKSSRNTVPIPKNWNQKRKYLQYKRGVEKRPFELPAFIRDTGITEMRESIREKDDSAQAKTRQREKVQPRMNKLVIDYQRLHDAFFRFQTPPENLTRYGEVFYEGKEFETQHLDFQPGFLSQELKEALGIPPLAPPPWLINMQRYGPPPSYPDILIPGLSAPIPLGAQWGYHPGGWGRPPVDTFGKPLYGDVFGTNASGNDYGDQDIEADCGEIKHWGSMDGIATPSGIISVPSGLETPDVIQLRKETVITESYTGPKQLYTVLPEKQAHVGASALMGSQHVYDLSGTGVGDTSASLSGNKKRGISGNVKSGVAVALDPQEVANMDEETLRAKYESQISARNAELASGEKGEDFSDMVAEHAQQQARKRQRQKNTEYKF</sequence>
<evidence type="ECO:0000313" key="3">
    <source>
        <dbReference type="EMBL" id="PVU94863.1"/>
    </source>
</evidence>
<dbReference type="PANTHER" id="PTHR12785:SF6">
    <property type="entry name" value="SPLICING FACTOR 3B SUBUNIT 2"/>
    <property type="match status" value="1"/>
</dbReference>
<feature type="compositionally biased region" description="Basic and acidic residues" evidence="1">
    <location>
        <begin position="107"/>
        <end position="118"/>
    </location>
</feature>
<dbReference type="GO" id="GO:0005634">
    <property type="term" value="C:nucleus"/>
    <property type="evidence" value="ECO:0007669"/>
    <property type="project" value="InterPro"/>
</dbReference>
<protein>
    <recommendedName>
        <fullName evidence="2">PSP proline-rich domain-containing protein</fullName>
    </recommendedName>
</protein>
<dbReference type="InterPro" id="IPR052584">
    <property type="entry name" value="U2_snRNP_Complex_Component"/>
</dbReference>
<dbReference type="InterPro" id="IPR007180">
    <property type="entry name" value="DUF382"/>
</dbReference>
<feature type="compositionally biased region" description="Polar residues" evidence="1">
    <location>
        <begin position="15"/>
        <end position="24"/>
    </location>
</feature>
<feature type="compositionally biased region" description="Basic and acidic residues" evidence="1">
    <location>
        <begin position="51"/>
        <end position="65"/>
    </location>
</feature>
<feature type="domain" description="PSP proline-rich" evidence="2">
    <location>
        <begin position="280"/>
        <end position="333"/>
    </location>
</feature>
<feature type="region of interest" description="Disordered" evidence="1">
    <location>
        <begin position="101"/>
        <end position="133"/>
    </location>
</feature>
<dbReference type="EMBL" id="MBFT01000217">
    <property type="protein sequence ID" value="PVU94863.1"/>
    <property type="molecule type" value="Genomic_DNA"/>
</dbReference>
<dbReference type="SMART" id="SM00581">
    <property type="entry name" value="PSP"/>
    <property type="match status" value="1"/>
</dbReference>
<dbReference type="STRING" id="61424.A0A2T9YR81"/>
<accession>A0A2T9YR81</accession>
<comment type="caution">
    <text evidence="3">The sequence shown here is derived from an EMBL/GenBank/DDBJ whole genome shotgun (WGS) entry which is preliminary data.</text>
</comment>
<feature type="region of interest" description="Disordered" evidence="1">
    <location>
        <begin position="1"/>
        <end position="65"/>
    </location>
</feature>
<keyword evidence="4" id="KW-1185">Reference proteome</keyword>
<dbReference type="AlphaFoldDB" id="A0A2T9YR81"/>
<dbReference type="OrthoDB" id="10260794at2759"/>
<reference evidence="3 4" key="1">
    <citation type="journal article" date="2018" name="MBio">
        <title>Comparative Genomics Reveals the Core Gene Toolbox for the Fungus-Insect Symbiosis.</title>
        <authorList>
            <person name="Wang Y."/>
            <person name="Stata M."/>
            <person name="Wang W."/>
            <person name="Stajich J.E."/>
            <person name="White M.M."/>
            <person name="Moncalvo J.M."/>
        </authorList>
    </citation>
    <scope>NUCLEOTIDE SEQUENCE [LARGE SCALE GENOMIC DNA]</scope>
    <source>
        <strain evidence="3 4">AUS-77-4</strain>
    </source>
</reference>
<evidence type="ECO:0000256" key="1">
    <source>
        <dbReference type="SAM" id="MobiDB-lite"/>
    </source>
</evidence>
<organism evidence="3 4">
    <name type="scientific">Furculomyces boomerangus</name>
    <dbReference type="NCBI Taxonomy" id="61424"/>
    <lineage>
        <taxon>Eukaryota</taxon>
        <taxon>Fungi</taxon>
        <taxon>Fungi incertae sedis</taxon>
        <taxon>Zoopagomycota</taxon>
        <taxon>Kickxellomycotina</taxon>
        <taxon>Harpellomycetes</taxon>
        <taxon>Harpellales</taxon>
        <taxon>Harpellaceae</taxon>
        <taxon>Furculomyces</taxon>
    </lineage>
</organism>
<proteinExistence type="predicted"/>
<gene>
    <name evidence="3" type="ORF">BB559_002886</name>
</gene>
<dbReference type="InterPro" id="IPR006568">
    <property type="entry name" value="PSP_pro-rich"/>
</dbReference>
<feature type="region of interest" description="Disordered" evidence="1">
    <location>
        <begin position="511"/>
        <end position="547"/>
    </location>
</feature>
<dbReference type="Proteomes" id="UP000245699">
    <property type="component" value="Unassembled WGS sequence"/>
</dbReference>
<evidence type="ECO:0000259" key="2">
    <source>
        <dbReference type="SMART" id="SM00581"/>
    </source>
</evidence>
<dbReference type="PANTHER" id="PTHR12785">
    <property type="entry name" value="SPLICING FACTOR 3B"/>
    <property type="match status" value="1"/>
</dbReference>